<comment type="caution">
    <text evidence="5">The sequence shown here is derived from an EMBL/GenBank/DDBJ whole genome shotgun (WGS) entry which is preliminary data.</text>
</comment>
<dbReference type="PANTHER" id="PTHR42756">
    <property type="entry name" value="TRANSCRIPTIONAL REGULATOR, MARR"/>
    <property type="match status" value="1"/>
</dbReference>
<dbReference type="PANTHER" id="PTHR42756:SF1">
    <property type="entry name" value="TRANSCRIPTIONAL REPRESSOR OF EMRAB OPERON"/>
    <property type="match status" value="1"/>
</dbReference>
<evidence type="ECO:0000256" key="3">
    <source>
        <dbReference type="ARBA" id="ARBA00023163"/>
    </source>
</evidence>
<accession>A0A0D8J2R4</accession>
<dbReference type="SMART" id="SM00347">
    <property type="entry name" value="HTH_MARR"/>
    <property type="match status" value="1"/>
</dbReference>
<evidence type="ECO:0000313" key="5">
    <source>
        <dbReference type="EMBL" id="KJF41240.1"/>
    </source>
</evidence>
<reference evidence="5" key="1">
    <citation type="submission" date="2015-02" db="EMBL/GenBank/DDBJ databases">
        <title>A novel member of the family Ruminococcaceae isolated from human feces.</title>
        <authorList>
            <person name="Shkoporov A.N."/>
            <person name="Chaplin A.V."/>
            <person name="Motuzova O.V."/>
            <person name="Kafarskaia L.I."/>
            <person name="Khokhlova E.V."/>
            <person name="Efimov B.A."/>
        </authorList>
    </citation>
    <scope>NUCLEOTIDE SEQUENCE [LARGE SCALE GENOMIC DNA]</scope>
    <source>
        <strain evidence="5">585-1</strain>
    </source>
</reference>
<dbReference type="Pfam" id="PF01047">
    <property type="entry name" value="MarR"/>
    <property type="match status" value="1"/>
</dbReference>
<evidence type="ECO:0000313" key="6">
    <source>
        <dbReference type="Proteomes" id="UP000032483"/>
    </source>
</evidence>
<dbReference type="Gene3D" id="1.10.10.10">
    <property type="entry name" value="Winged helix-like DNA-binding domain superfamily/Winged helix DNA-binding domain"/>
    <property type="match status" value="1"/>
</dbReference>
<dbReference type="InterPro" id="IPR023187">
    <property type="entry name" value="Tscrpt_reg_MarR-type_CS"/>
</dbReference>
<evidence type="ECO:0000256" key="1">
    <source>
        <dbReference type="ARBA" id="ARBA00023015"/>
    </source>
</evidence>
<keyword evidence="1" id="KW-0805">Transcription regulation</keyword>
<dbReference type="GeneID" id="42855415"/>
<dbReference type="RefSeq" id="WP_009325931.1">
    <property type="nucleotide sequence ID" value="NZ_CAOJUJ010000001.1"/>
</dbReference>
<dbReference type="InterPro" id="IPR036390">
    <property type="entry name" value="WH_DNA-bd_sf"/>
</dbReference>
<sequence>MKQHLMRNINTISRCAALYRDAHLADCGLSGWQAPYIPEICAAPGITQDQLALRLHVNRSNVTRQLAMLEENGFVLRRRSESDRRAVEVYPTQKAEETLSAVRAVYRSWREKLFYDLTSEERDRLESLLERLARRAEDIQ</sequence>
<dbReference type="InterPro" id="IPR036388">
    <property type="entry name" value="WH-like_DNA-bd_sf"/>
</dbReference>
<name>A0A0D8J2R4_9FIRM</name>
<feature type="domain" description="HTH marR-type" evidence="4">
    <location>
        <begin position="2"/>
        <end position="134"/>
    </location>
</feature>
<dbReference type="EMBL" id="JXXK01000002">
    <property type="protein sequence ID" value="KJF41240.1"/>
    <property type="molecule type" value="Genomic_DNA"/>
</dbReference>
<dbReference type="SUPFAM" id="SSF46785">
    <property type="entry name" value="Winged helix' DNA-binding domain"/>
    <property type="match status" value="1"/>
</dbReference>
<dbReference type="GO" id="GO:0003700">
    <property type="term" value="F:DNA-binding transcription factor activity"/>
    <property type="evidence" value="ECO:0007669"/>
    <property type="project" value="InterPro"/>
</dbReference>
<dbReference type="Proteomes" id="UP000032483">
    <property type="component" value="Unassembled WGS sequence"/>
</dbReference>
<dbReference type="PROSITE" id="PS50995">
    <property type="entry name" value="HTH_MARR_2"/>
    <property type="match status" value="1"/>
</dbReference>
<dbReference type="PROSITE" id="PS01117">
    <property type="entry name" value="HTH_MARR_1"/>
    <property type="match status" value="1"/>
</dbReference>
<keyword evidence="6" id="KW-1185">Reference proteome</keyword>
<organism evidence="5 6">
    <name type="scientific">Ruthenibacterium lactatiformans</name>
    <dbReference type="NCBI Taxonomy" id="1550024"/>
    <lineage>
        <taxon>Bacteria</taxon>
        <taxon>Bacillati</taxon>
        <taxon>Bacillota</taxon>
        <taxon>Clostridia</taxon>
        <taxon>Eubacteriales</taxon>
        <taxon>Oscillospiraceae</taxon>
        <taxon>Ruthenibacterium</taxon>
    </lineage>
</organism>
<keyword evidence="2" id="KW-0238">DNA-binding</keyword>
<dbReference type="InterPro" id="IPR000835">
    <property type="entry name" value="HTH_MarR-typ"/>
</dbReference>
<keyword evidence="3" id="KW-0804">Transcription</keyword>
<proteinExistence type="predicted"/>
<dbReference type="GO" id="GO:0003677">
    <property type="term" value="F:DNA binding"/>
    <property type="evidence" value="ECO:0007669"/>
    <property type="project" value="UniProtKB-KW"/>
</dbReference>
<evidence type="ECO:0000256" key="2">
    <source>
        <dbReference type="ARBA" id="ARBA00023125"/>
    </source>
</evidence>
<evidence type="ECO:0000259" key="4">
    <source>
        <dbReference type="PROSITE" id="PS50995"/>
    </source>
</evidence>
<dbReference type="AlphaFoldDB" id="A0A0D8J2R4"/>
<protein>
    <recommendedName>
        <fullName evidence="4">HTH marR-type domain-containing protein</fullName>
    </recommendedName>
</protein>
<dbReference type="PRINTS" id="PR00598">
    <property type="entry name" value="HTHMARR"/>
</dbReference>
<gene>
    <name evidence="5" type="ORF">TQ39_02035</name>
</gene>